<proteinExistence type="predicted"/>
<evidence type="ECO:0000313" key="2">
    <source>
        <dbReference type="Proteomes" id="UP000234681"/>
    </source>
</evidence>
<sequence>MNSCVPGGIADLKTSYRGRCALPDGGADTWA</sequence>
<evidence type="ECO:0000313" key="1">
    <source>
        <dbReference type="EMBL" id="EDL84900.1"/>
    </source>
</evidence>
<dbReference type="EMBL" id="CH474206">
    <property type="protein sequence ID" value="EDL84900.1"/>
    <property type="molecule type" value="Genomic_DNA"/>
</dbReference>
<accession>A6KUN8</accession>
<dbReference type="AlphaFoldDB" id="A6KUN8"/>
<gene>
    <name evidence="1" type="ORF">rCG_21031</name>
</gene>
<organism evidence="1 2">
    <name type="scientific">Rattus norvegicus</name>
    <name type="common">Rat</name>
    <dbReference type="NCBI Taxonomy" id="10116"/>
    <lineage>
        <taxon>Eukaryota</taxon>
        <taxon>Metazoa</taxon>
        <taxon>Chordata</taxon>
        <taxon>Craniata</taxon>
        <taxon>Vertebrata</taxon>
        <taxon>Euteleostomi</taxon>
        <taxon>Mammalia</taxon>
        <taxon>Eutheria</taxon>
        <taxon>Euarchontoglires</taxon>
        <taxon>Glires</taxon>
        <taxon>Rodentia</taxon>
        <taxon>Myomorpha</taxon>
        <taxon>Muroidea</taxon>
        <taxon>Muridae</taxon>
        <taxon>Murinae</taxon>
        <taxon>Rattus</taxon>
    </lineage>
</organism>
<dbReference type="Proteomes" id="UP000234681">
    <property type="component" value="Unassembled WGS sequence"/>
</dbReference>
<protein>
    <submittedName>
        <fullName evidence="1">RCG21031</fullName>
    </submittedName>
</protein>
<feature type="non-terminal residue" evidence="1">
    <location>
        <position position="31"/>
    </location>
</feature>
<reference evidence="2" key="1">
    <citation type="submission" date="2005-06" db="EMBL/GenBank/DDBJ databases">
        <authorList>
            <person name="Mural R.J."/>
            <person name="Li P.W."/>
            <person name="Adams M.D."/>
            <person name="Amanatides P.G."/>
            <person name="Baden-Tillson H."/>
            <person name="Barnstead M."/>
            <person name="Chin S.H."/>
            <person name="Dew I."/>
            <person name="Evans C.A."/>
            <person name="Ferriera S."/>
            <person name="Flanigan M."/>
            <person name="Fosler C."/>
            <person name="Glodek A."/>
            <person name="Gu Z."/>
            <person name="Holt R.A."/>
            <person name="Jennings D."/>
            <person name="Kraft C.L."/>
            <person name="Lu F."/>
            <person name="Nguyen T."/>
            <person name="Nusskern D.R."/>
            <person name="Pfannkoch C.M."/>
            <person name="Sitter C."/>
            <person name="Sutton G.G."/>
            <person name="Venter J.C."/>
            <person name="Wang Z."/>
            <person name="Woodage T."/>
            <person name="Zheng X.H."/>
            <person name="Zhong F."/>
        </authorList>
    </citation>
    <scope>NUCLEOTIDE SEQUENCE [LARGE SCALE GENOMIC DNA]</scope>
    <source>
        <strain>BN</strain>
        <strain evidence="2">Sprague-Dawley</strain>
    </source>
</reference>
<name>A6KUN8_RAT</name>